<dbReference type="Gene3D" id="3.30.870.10">
    <property type="entry name" value="Endonuclease Chain A"/>
    <property type="match status" value="1"/>
</dbReference>
<evidence type="ECO:0000256" key="2">
    <source>
        <dbReference type="ARBA" id="ARBA00022963"/>
    </source>
</evidence>
<dbReference type="PANTHER" id="PTHR43856:SF1">
    <property type="entry name" value="MITOCHONDRIAL CARDIOLIPIN HYDROLASE"/>
    <property type="match status" value="1"/>
</dbReference>
<dbReference type="SUPFAM" id="SSF56024">
    <property type="entry name" value="Phospholipase D/nuclease"/>
    <property type="match status" value="1"/>
</dbReference>
<evidence type="ECO:0000313" key="8">
    <source>
        <dbReference type="EMBL" id="KNC27455.1"/>
    </source>
</evidence>
<dbReference type="InterPro" id="IPR051406">
    <property type="entry name" value="PLD_domain"/>
</dbReference>
<dbReference type="InterPro" id="IPR025202">
    <property type="entry name" value="PLD-like_dom"/>
</dbReference>
<dbReference type="OMA" id="QMTEQFQ"/>
<comment type="caution">
    <text evidence="8">The sequence shown here is derived from an EMBL/GenBank/DDBJ whole genome shotgun (WGS) entry which is preliminary data.</text>
</comment>
<keyword evidence="2" id="KW-0442">Lipid degradation</keyword>
<evidence type="ECO:0000256" key="6">
    <source>
        <dbReference type="ARBA" id="ARBA00043167"/>
    </source>
</evidence>
<dbReference type="GO" id="GO:0016042">
    <property type="term" value="P:lipid catabolic process"/>
    <property type="evidence" value="ECO:0007669"/>
    <property type="project" value="UniProtKB-KW"/>
</dbReference>
<dbReference type="PANTHER" id="PTHR43856">
    <property type="entry name" value="CARDIOLIPIN HYDROLASE"/>
    <property type="match status" value="1"/>
</dbReference>
<keyword evidence="9" id="KW-1185">Reference proteome</keyword>
<feature type="non-terminal residue" evidence="8">
    <location>
        <position position="1"/>
    </location>
</feature>
<feature type="domain" description="Phospholipase D-like" evidence="7">
    <location>
        <begin position="2"/>
        <end position="84"/>
    </location>
</feature>
<accession>A0A0L0C599</accession>
<dbReference type="GO" id="GO:0016891">
    <property type="term" value="F:RNA endonuclease activity producing 5'-phosphomonoesters, hydrolytic mechanism"/>
    <property type="evidence" value="ECO:0007669"/>
    <property type="project" value="TreeGrafter"/>
</dbReference>
<dbReference type="EMBL" id="JRES01000902">
    <property type="protein sequence ID" value="KNC27455.1"/>
    <property type="molecule type" value="Genomic_DNA"/>
</dbReference>
<dbReference type="GO" id="GO:0005739">
    <property type="term" value="C:mitochondrion"/>
    <property type="evidence" value="ECO:0007669"/>
    <property type="project" value="TreeGrafter"/>
</dbReference>
<evidence type="ECO:0000313" key="9">
    <source>
        <dbReference type="Proteomes" id="UP000037069"/>
    </source>
</evidence>
<name>A0A0L0C599_LUCCU</name>
<keyword evidence="1" id="KW-0378">Hydrolase</keyword>
<evidence type="ECO:0000256" key="5">
    <source>
        <dbReference type="ARBA" id="ARBA00040549"/>
    </source>
</evidence>
<keyword evidence="3" id="KW-0443">Lipid metabolism</keyword>
<gene>
    <name evidence="8" type="ORF">FF38_06549</name>
</gene>
<evidence type="ECO:0000256" key="4">
    <source>
        <dbReference type="ARBA" id="ARBA00038012"/>
    </source>
</evidence>
<protein>
    <recommendedName>
        <fullName evidence="5">Mitochondrial cardiolipin hydrolase</fullName>
    </recommendedName>
    <alternativeName>
        <fullName evidence="6">Mitochondrial phospholipase</fullName>
    </alternativeName>
</protein>
<sequence>VPIRCNPNTMFMHHKFCILDSPLRVAAIHKKQNKSFDKSQNRSILMTGSLNWTMQGFGGNWENILITSNLEYISKYSQEFERMWHVFDVDLKINNKN</sequence>
<dbReference type="AlphaFoldDB" id="A0A0L0C599"/>
<dbReference type="Proteomes" id="UP000037069">
    <property type="component" value="Unassembled WGS sequence"/>
</dbReference>
<evidence type="ECO:0000256" key="1">
    <source>
        <dbReference type="ARBA" id="ARBA00022801"/>
    </source>
</evidence>
<dbReference type="GO" id="GO:0034587">
    <property type="term" value="P:piRNA processing"/>
    <property type="evidence" value="ECO:0007669"/>
    <property type="project" value="TreeGrafter"/>
</dbReference>
<dbReference type="STRING" id="7375.A0A0L0C599"/>
<organism evidence="8 9">
    <name type="scientific">Lucilia cuprina</name>
    <name type="common">Green bottle fly</name>
    <name type="synonym">Australian sheep blowfly</name>
    <dbReference type="NCBI Taxonomy" id="7375"/>
    <lineage>
        <taxon>Eukaryota</taxon>
        <taxon>Metazoa</taxon>
        <taxon>Ecdysozoa</taxon>
        <taxon>Arthropoda</taxon>
        <taxon>Hexapoda</taxon>
        <taxon>Insecta</taxon>
        <taxon>Pterygota</taxon>
        <taxon>Neoptera</taxon>
        <taxon>Endopterygota</taxon>
        <taxon>Diptera</taxon>
        <taxon>Brachycera</taxon>
        <taxon>Muscomorpha</taxon>
        <taxon>Oestroidea</taxon>
        <taxon>Calliphoridae</taxon>
        <taxon>Luciliinae</taxon>
        <taxon>Lucilia</taxon>
    </lineage>
</organism>
<comment type="similarity">
    <text evidence="4">Belongs to the phospholipase D family. MitoPLD/Zucchini subfamily.</text>
</comment>
<proteinExistence type="inferred from homology"/>
<evidence type="ECO:0000256" key="3">
    <source>
        <dbReference type="ARBA" id="ARBA00023098"/>
    </source>
</evidence>
<evidence type="ECO:0000259" key="7">
    <source>
        <dbReference type="Pfam" id="PF13091"/>
    </source>
</evidence>
<dbReference type="Pfam" id="PF13091">
    <property type="entry name" value="PLDc_2"/>
    <property type="match status" value="1"/>
</dbReference>
<reference evidence="8 9" key="1">
    <citation type="journal article" date="2015" name="Nat. Commun.">
        <title>Lucilia cuprina genome unlocks parasitic fly biology to underpin future interventions.</title>
        <authorList>
            <person name="Anstead C.A."/>
            <person name="Korhonen P.K."/>
            <person name="Young N.D."/>
            <person name="Hall R.S."/>
            <person name="Jex A.R."/>
            <person name="Murali S.C."/>
            <person name="Hughes D.S."/>
            <person name="Lee S.F."/>
            <person name="Perry T."/>
            <person name="Stroehlein A.J."/>
            <person name="Ansell B.R."/>
            <person name="Breugelmans B."/>
            <person name="Hofmann A."/>
            <person name="Qu J."/>
            <person name="Dugan S."/>
            <person name="Lee S.L."/>
            <person name="Chao H."/>
            <person name="Dinh H."/>
            <person name="Han Y."/>
            <person name="Doddapaneni H.V."/>
            <person name="Worley K.C."/>
            <person name="Muzny D.M."/>
            <person name="Ioannidis P."/>
            <person name="Waterhouse R.M."/>
            <person name="Zdobnov E.M."/>
            <person name="James P.J."/>
            <person name="Bagnall N.H."/>
            <person name="Kotze A.C."/>
            <person name="Gibbs R.A."/>
            <person name="Richards S."/>
            <person name="Batterham P."/>
            <person name="Gasser R.B."/>
        </authorList>
    </citation>
    <scope>NUCLEOTIDE SEQUENCE [LARGE SCALE GENOMIC DNA]</scope>
    <source>
        <strain evidence="8 9">LS</strain>
        <tissue evidence="8">Full body</tissue>
    </source>
</reference>
<dbReference type="OrthoDB" id="5205528at2759"/>